<dbReference type="EMBL" id="JANAVB010013443">
    <property type="protein sequence ID" value="KAJ6835314.1"/>
    <property type="molecule type" value="Genomic_DNA"/>
</dbReference>
<proteinExistence type="predicted"/>
<keyword evidence="1" id="KW-0472">Membrane</keyword>
<reference evidence="4" key="2">
    <citation type="submission" date="2023-04" db="EMBL/GenBank/DDBJ databases">
        <authorList>
            <person name="Bruccoleri R.E."/>
            <person name="Oakeley E.J."/>
            <person name="Faust A.-M."/>
            <person name="Dessus-Babus S."/>
            <person name="Altorfer M."/>
            <person name="Burckhardt D."/>
            <person name="Oertli M."/>
            <person name="Naumann U."/>
            <person name="Petersen F."/>
            <person name="Wong J."/>
        </authorList>
    </citation>
    <scope>NUCLEOTIDE SEQUENCE</scope>
    <source>
        <strain evidence="4">GSM-AAB239-AS_SAM_17_03QT</strain>
        <tissue evidence="4">Leaf</tissue>
    </source>
</reference>
<dbReference type="EMBL" id="JANAVB010008800">
    <property type="protein sequence ID" value="KAJ6841123.1"/>
    <property type="molecule type" value="Genomic_DNA"/>
</dbReference>
<dbReference type="EMBL" id="JANAVB010038419">
    <property type="protein sequence ID" value="KAJ6801037.1"/>
    <property type="molecule type" value="Genomic_DNA"/>
</dbReference>
<feature type="transmembrane region" description="Helical" evidence="1">
    <location>
        <begin position="31"/>
        <end position="49"/>
    </location>
</feature>
<evidence type="ECO:0000313" key="2">
    <source>
        <dbReference type="EMBL" id="KAJ6801037.1"/>
    </source>
</evidence>
<dbReference type="AlphaFoldDB" id="A0AAX6HK48"/>
<evidence type="ECO:0000313" key="5">
    <source>
        <dbReference type="Proteomes" id="UP001140949"/>
    </source>
</evidence>
<accession>A0AAX6HK48</accession>
<reference evidence="4" key="1">
    <citation type="journal article" date="2023" name="GigaByte">
        <title>Genome assembly of the bearded iris, Iris pallida Lam.</title>
        <authorList>
            <person name="Bruccoleri R.E."/>
            <person name="Oakeley E.J."/>
            <person name="Faust A.M.E."/>
            <person name="Altorfer M."/>
            <person name="Dessus-Babus S."/>
            <person name="Burckhardt D."/>
            <person name="Oertli M."/>
            <person name="Naumann U."/>
            <person name="Petersen F."/>
            <person name="Wong J."/>
        </authorList>
    </citation>
    <scope>NUCLEOTIDE SEQUENCE</scope>
    <source>
        <strain evidence="4">GSM-AAB239-AS_SAM_17_03QT</strain>
    </source>
</reference>
<dbReference type="Proteomes" id="UP001140949">
    <property type="component" value="Unassembled WGS sequence"/>
</dbReference>
<keyword evidence="1" id="KW-1133">Transmembrane helix</keyword>
<evidence type="ECO:0000313" key="3">
    <source>
        <dbReference type="EMBL" id="KAJ6835314.1"/>
    </source>
</evidence>
<comment type="caution">
    <text evidence="4">The sequence shown here is derived from an EMBL/GenBank/DDBJ whole genome shotgun (WGS) entry which is preliminary data.</text>
</comment>
<sequence length="52" mass="6168">MHIVIESFVPQSCRLSWCRCRPLLRSLLRQVLLFVVTVQVLEFVNFYILCPT</sequence>
<evidence type="ECO:0000256" key="1">
    <source>
        <dbReference type="SAM" id="Phobius"/>
    </source>
</evidence>
<evidence type="ECO:0000313" key="4">
    <source>
        <dbReference type="EMBL" id="KAJ6841123.1"/>
    </source>
</evidence>
<keyword evidence="5" id="KW-1185">Reference proteome</keyword>
<keyword evidence="1" id="KW-0812">Transmembrane</keyword>
<name>A0AAX6HK48_IRIPA</name>
<gene>
    <name evidence="3" type="ORF">M6B38_124540</name>
    <name evidence="2" type="ORF">M6B38_199475</name>
    <name evidence="4" type="ORF">M6B38_307425</name>
</gene>
<protein>
    <submittedName>
        <fullName evidence="4">Uncharacterized protein</fullName>
    </submittedName>
</protein>
<organism evidence="4 5">
    <name type="scientific">Iris pallida</name>
    <name type="common">Sweet iris</name>
    <dbReference type="NCBI Taxonomy" id="29817"/>
    <lineage>
        <taxon>Eukaryota</taxon>
        <taxon>Viridiplantae</taxon>
        <taxon>Streptophyta</taxon>
        <taxon>Embryophyta</taxon>
        <taxon>Tracheophyta</taxon>
        <taxon>Spermatophyta</taxon>
        <taxon>Magnoliopsida</taxon>
        <taxon>Liliopsida</taxon>
        <taxon>Asparagales</taxon>
        <taxon>Iridaceae</taxon>
        <taxon>Iridoideae</taxon>
        <taxon>Irideae</taxon>
        <taxon>Iris</taxon>
    </lineage>
</organism>